<keyword evidence="4 6" id="KW-1133">Transmembrane helix</keyword>
<protein>
    <submittedName>
        <fullName evidence="8">Alkaline phosphatase</fullName>
    </submittedName>
</protein>
<sequence length="207" mass="22807">MDEWVFQLVEGGGLAGIFLLMLLETVFPPIPSEVIMPVAGVVAARGELSLAGVIIAGTAGAMAGNLFWYVIARMIGLHRFRPLIEKYGRWLTLDWPEVERAQSMFTRFGAAIVGFGRMIPTIRSVVSLPAGLVGMRLPGFLIWSTLGTAIWSAGLAIAGWVLGRQFDQIERFIGPISTGVIVLIVVVYIWRQLTWGRRNRRSAPRDL</sequence>
<feature type="domain" description="VTT" evidence="7">
    <location>
        <begin position="30"/>
        <end position="160"/>
    </location>
</feature>
<dbReference type="GO" id="GO:0005886">
    <property type="term" value="C:plasma membrane"/>
    <property type="evidence" value="ECO:0007669"/>
    <property type="project" value="UniProtKB-SubCell"/>
</dbReference>
<dbReference type="Pfam" id="PF09335">
    <property type="entry name" value="VTT_dom"/>
    <property type="match status" value="1"/>
</dbReference>
<reference evidence="8 9" key="1">
    <citation type="submission" date="2014-11" db="EMBL/GenBank/DDBJ databases">
        <title>Draft genome sequence of Kirrobacter mercurialis.</title>
        <authorList>
            <person name="Coil D.A."/>
            <person name="Eisen J.A."/>
        </authorList>
    </citation>
    <scope>NUCLEOTIDE SEQUENCE [LARGE SCALE GENOMIC DNA]</scope>
    <source>
        <strain evidence="8 9">Coronado</strain>
    </source>
</reference>
<keyword evidence="2" id="KW-1003">Cell membrane</keyword>
<accession>A0A0B2C274</accession>
<evidence type="ECO:0000256" key="5">
    <source>
        <dbReference type="ARBA" id="ARBA00023136"/>
    </source>
</evidence>
<dbReference type="Proteomes" id="UP000030988">
    <property type="component" value="Unassembled WGS sequence"/>
</dbReference>
<feature type="transmembrane region" description="Helical" evidence="6">
    <location>
        <begin position="140"/>
        <end position="160"/>
    </location>
</feature>
<dbReference type="EMBL" id="JTDN01000001">
    <property type="protein sequence ID" value="KHL26121.1"/>
    <property type="molecule type" value="Genomic_DNA"/>
</dbReference>
<evidence type="ECO:0000313" key="9">
    <source>
        <dbReference type="Proteomes" id="UP000030988"/>
    </source>
</evidence>
<dbReference type="AlphaFoldDB" id="A0A0B2C274"/>
<organism evidence="8 9">
    <name type="scientific">Croceibacterium mercuriale</name>
    <dbReference type="NCBI Taxonomy" id="1572751"/>
    <lineage>
        <taxon>Bacteria</taxon>
        <taxon>Pseudomonadati</taxon>
        <taxon>Pseudomonadota</taxon>
        <taxon>Alphaproteobacteria</taxon>
        <taxon>Sphingomonadales</taxon>
        <taxon>Erythrobacteraceae</taxon>
        <taxon>Croceibacterium</taxon>
    </lineage>
</organism>
<evidence type="ECO:0000256" key="1">
    <source>
        <dbReference type="ARBA" id="ARBA00004651"/>
    </source>
</evidence>
<dbReference type="InterPro" id="IPR051311">
    <property type="entry name" value="DedA_domain"/>
</dbReference>
<proteinExistence type="predicted"/>
<comment type="caution">
    <text evidence="8">The sequence shown here is derived from an EMBL/GenBank/DDBJ whole genome shotgun (WGS) entry which is preliminary data.</text>
</comment>
<dbReference type="PANTHER" id="PTHR42709:SF6">
    <property type="entry name" value="UNDECAPRENYL PHOSPHATE TRANSPORTER A"/>
    <property type="match status" value="1"/>
</dbReference>
<dbReference type="PANTHER" id="PTHR42709">
    <property type="entry name" value="ALKALINE PHOSPHATASE LIKE PROTEIN"/>
    <property type="match status" value="1"/>
</dbReference>
<keyword evidence="5 6" id="KW-0472">Membrane</keyword>
<evidence type="ECO:0000256" key="3">
    <source>
        <dbReference type="ARBA" id="ARBA00022692"/>
    </source>
</evidence>
<dbReference type="STRING" id="1572751.PK98_06270"/>
<dbReference type="InterPro" id="IPR032816">
    <property type="entry name" value="VTT_dom"/>
</dbReference>
<feature type="transmembrane region" description="Helical" evidence="6">
    <location>
        <begin position="172"/>
        <end position="190"/>
    </location>
</feature>
<gene>
    <name evidence="8" type="ORF">PK98_06270</name>
</gene>
<evidence type="ECO:0000313" key="8">
    <source>
        <dbReference type="EMBL" id="KHL26121.1"/>
    </source>
</evidence>
<evidence type="ECO:0000259" key="7">
    <source>
        <dbReference type="Pfam" id="PF09335"/>
    </source>
</evidence>
<evidence type="ECO:0000256" key="6">
    <source>
        <dbReference type="SAM" id="Phobius"/>
    </source>
</evidence>
<name>A0A0B2C274_9SPHN</name>
<dbReference type="OrthoDB" id="9813426at2"/>
<comment type="subcellular location">
    <subcellularLocation>
        <location evidence="1">Cell membrane</location>
        <topology evidence="1">Multi-pass membrane protein</topology>
    </subcellularLocation>
</comment>
<evidence type="ECO:0000256" key="4">
    <source>
        <dbReference type="ARBA" id="ARBA00022989"/>
    </source>
</evidence>
<dbReference type="RefSeq" id="WP_039095100.1">
    <property type="nucleotide sequence ID" value="NZ_JTDN01000001.1"/>
</dbReference>
<keyword evidence="9" id="KW-1185">Reference proteome</keyword>
<feature type="transmembrane region" description="Helical" evidence="6">
    <location>
        <begin position="12"/>
        <end position="30"/>
    </location>
</feature>
<keyword evidence="3 6" id="KW-0812">Transmembrane</keyword>
<feature type="transmembrane region" description="Helical" evidence="6">
    <location>
        <begin position="50"/>
        <end position="71"/>
    </location>
</feature>
<evidence type="ECO:0000256" key="2">
    <source>
        <dbReference type="ARBA" id="ARBA00022475"/>
    </source>
</evidence>